<gene>
    <name evidence="2" type="ORF">AA984_14130</name>
</gene>
<proteinExistence type="predicted"/>
<dbReference type="Proteomes" id="UP000035218">
    <property type="component" value="Unassembled WGS sequence"/>
</dbReference>
<keyword evidence="1" id="KW-0812">Transmembrane</keyword>
<comment type="caution">
    <text evidence="2">The sequence shown here is derived from an EMBL/GenBank/DDBJ whole genome shotgun (WGS) entry which is preliminary data.</text>
</comment>
<feature type="transmembrane region" description="Helical" evidence="1">
    <location>
        <begin position="6"/>
        <end position="24"/>
    </location>
</feature>
<reference evidence="2 3" key="1">
    <citation type="submission" date="2015-05" db="EMBL/GenBank/DDBJ databases">
        <title>Genome sequencing project for genomic taxonomy and phylogenomics of Bacillus-like bacteria.</title>
        <authorList>
            <person name="Liu B."/>
            <person name="Wang J."/>
            <person name="Zhu Y."/>
            <person name="Liu G."/>
            <person name="Chen Q."/>
            <person name="Chen Z."/>
            <person name="Lan J."/>
            <person name="Che J."/>
            <person name="Ge C."/>
            <person name="Shi H."/>
            <person name="Pan Z."/>
            <person name="Liu X."/>
        </authorList>
    </citation>
    <scope>NUCLEOTIDE SEQUENCE [LARGE SCALE GENOMIC DNA]</scope>
    <source>
        <strain evidence="2 3">DSM 9885</strain>
    </source>
</reference>
<evidence type="ECO:0000313" key="2">
    <source>
        <dbReference type="EMBL" id="KLH98155.1"/>
    </source>
</evidence>
<name>A0A837KM70_9BACL</name>
<evidence type="ECO:0000313" key="3">
    <source>
        <dbReference type="Proteomes" id="UP000035218"/>
    </source>
</evidence>
<keyword evidence="1" id="KW-1133">Transmembrane helix</keyword>
<evidence type="ECO:0000256" key="1">
    <source>
        <dbReference type="SAM" id="Phobius"/>
    </source>
</evidence>
<protein>
    <submittedName>
        <fullName evidence="2">Uncharacterized protein</fullName>
    </submittedName>
</protein>
<accession>A0A837KM70</accession>
<keyword evidence="1" id="KW-0472">Membrane</keyword>
<dbReference type="AlphaFoldDB" id="A0A837KM70"/>
<organism evidence="2 3">
    <name type="scientific">Brevibacillus formosus</name>
    <dbReference type="NCBI Taxonomy" id="54913"/>
    <lineage>
        <taxon>Bacteria</taxon>
        <taxon>Bacillati</taxon>
        <taxon>Bacillota</taxon>
        <taxon>Bacilli</taxon>
        <taxon>Bacillales</taxon>
        <taxon>Paenibacillaceae</taxon>
        <taxon>Brevibacillus</taxon>
    </lineage>
</organism>
<sequence>MKTRISLLTQMLLLISIVVLIRMIQPIAETIRMETGASCKFETSAYSNIQLLIKQQWTSYLRKSTFTTFYGTVGLRKKIPLGSAKNNQIMPDGKKKGKLHL</sequence>
<dbReference type="EMBL" id="LDCN01000004">
    <property type="protein sequence ID" value="KLH98155.1"/>
    <property type="molecule type" value="Genomic_DNA"/>
</dbReference>